<gene>
    <name evidence="1" type="ORF">An01g05130</name>
</gene>
<organism evidence="1">
    <name type="scientific">Aspergillus niger</name>
    <dbReference type="NCBI Taxonomy" id="5061"/>
    <lineage>
        <taxon>Eukaryota</taxon>
        <taxon>Fungi</taxon>
        <taxon>Dikarya</taxon>
        <taxon>Ascomycota</taxon>
        <taxon>Pezizomycotina</taxon>
        <taxon>Eurotiomycetes</taxon>
        <taxon>Eurotiomycetidae</taxon>
        <taxon>Eurotiales</taxon>
        <taxon>Aspergillaceae</taxon>
        <taxon>Aspergillus</taxon>
        <taxon>Aspergillus subgen. Circumdati</taxon>
    </lineage>
</organism>
<dbReference type="KEGG" id="ang:An01g05130"/>
<protein>
    <submittedName>
        <fullName evidence="1">Uncharacterized protein</fullName>
    </submittedName>
</protein>
<reference evidence="1" key="2">
    <citation type="submission" date="2025-08" db="UniProtKB">
        <authorList>
            <consortium name="RefSeq"/>
        </authorList>
    </citation>
    <scope>IDENTIFICATION</scope>
</reference>
<accession>A0AAJ8DY29</accession>
<reference evidence="1" key="1">
    <citation type="submission" date="2025-02" db="EMBL/GenBank/DDBJ databases">
        <authorList>
            <consortium name="NCBI Genome Project"/>
        </authorList>
    </citation>
    <scope>NUCLEOTIDE SEQUENCE</scope>
</reference>
<proteinExistence type="predicted"/>
<dbReference type="AlphaFoldDB" id="A0AAJ8DY29"/>
<sequence length="225" mass="24640">MRRDAAIGSMAGVLLLDRPLLWCRQWWVSLISGPWLNSVVGLASFHRLVYSLLGVHCAMDWLTVIRWLCAGDSDNNQLDGVTKCKSIMCAHMCVVPYKTSNIAERSARCHGRQTIYPMVTVSAEMSDNPRPSLLRSMVVVGSSELCPEESRAIDGSPNSACLSQEVFNSPRTTVLLILVVHATATMGDPTRAAGPWAEGEGEGVPSNHPTKVYGVVWVDRPTIEF</sequence>
<dbReference type="RefSeq" id="XP_059599661.1">
    <property type="nucleotide sequence ID" value="XM_059747959.1"/>
</dbReference>
<dbReference type="GeneID" id="84589945"/>
<dbReference type="VEuPathDB" id="FungiDB:An01g05130"/>
<evidence type="ECO:0000313" key="1">
    <source>
        <dbReference type="RefSeq" id="XP_059599661.1"/>
    </source>
</evidence>
<name>A0AAJ8DY29_ASPNG</name>